<organism evidence="2 3">
    <name type="scientific">Leptospira weilii str. 2006001853</name>
    <dbReference type="NCBI Taxonomy" id="1001589"/>
    <lineage>
        <taxon>Bacteria</taxon>
        <taxon>Pseudomonadati</taxon>
        <taxon>Spirochaetota</taxon>
        <taxon>Spirochaetia</taxon>
        <taxon>Leptospirales</taxon>
        <taxon>Leptospiraceae</taxon>
        <taxon>Leptospira</taxon>
    </lineage>
</organism>
<dbReference type="Gene3D" id="3.30.2310.20">
    <property type="entry name" value="RelE-like"/>
    <property type="match status" value="1"/>
</dbReference>
<reference evidence="2 3" key="1">
    <citation type="submission" date="2012-10" db="EMBL/GenBank/DDBJ databases">
        <authorList>
            <person name="Harkins D.M."/>
            <person name="Durkin A.S."/>
            <person name="Brinkac L.M."/>
            <person name="Haft D.H."/>
            <person name="Selengut J.D."/>
            <person name="Sanka R."/>
            <person name="DePew J."/>
            <person name="Purushe J."/>
            <person name="Whelen A.C."/>
            <person name="Vinetz J.M."/>
            <person name="Sutton G.G."/>
            <person name="Nierman W.C."/>
            <person name="Fouts D.E."/>
        </authorList>
    </citation>
    <scope>NUCLEOTIDE SEQUENCE [LARGE SCALE GENOMIC DNA]</scope>
    <source>
        <strain evidence="2 3">2006001853</strain>
    </source>
</reference>
<dbReference type="RefSeq" id="WP_004496273.1">
    <property type="nucleotide sequence ID" value="NZ_AFLV02000032.1"/>
</dbReference>
<name>A0A828Z5V0_9LEPT</name>
<dbReference type="InterPro" id="IPR007712">
    <property type="entry name" value="RelE/ParE_toxin"/>
</dbReference>
<dbReference type="Pfam" id="PF05016">
    <property type="entry name" value="ParE_toxin"/>
    <property type="match status" value="1"/>
</dbReference>
<dbReference type="GeneID" id="61112175"/>
<comment type="caution">
    <text evidence="2">The sequence shown here is derived from an EMBL/GenBank/DDBJ whole genome shotgun (WGS) entry which is preliminary data.</text>
</comment>
<evidence type="ECO:0000313" key="3">
    <source>
        <dbReference type="Proteomes" id="UP000001338"/>
    </source>
</evidence>
<accession>A0A828Z5V0</accession>
<evidence type="ECO:0000256" key="1">
    <source>
        <dbReference type="ARBA" id="ARBA00022649"/>
    </source>
</evidence>
<dbReference type="Proteomes" id="UP000001338">
    <property type="component" value="Unassembled WGS sequence"/>
</dbReference>
<dbReference type="InterPro" id="IPR035093">
    <property type="entry name" value="RelE/ParE_toxin_dom_sf"/>
</dbReference>
<gene>
    <name evidence="2" type="ORF">LEP1GSC036_2957</name>
</gene>
<evidence type="ECO:0000313" key="2">
    <source>
        <dbReference type="EMBL" id="EKR64900.1"/>
    </source>
</evidence>
<keyword evidence="1" id="KW-1277">Toxin-antitoxin system</keyword>
<proteinExistence type="predicted"/>
<sequence>MKLLPVRIKPGAEQDIVQAVDYYNRKKENLGFEFVLEIDSVFDRASRFPEIGPFVYKDFRQLLTRRFPFRIFYKTSKNHIDVYAVLHQSREFRKLLQSPT</sequence>
<dbReference type="EMBL" id="AFLV02000032">
    <property type="protein sequence ID" value="EKR64900.1"/>
    <property type="molecule type" value="Genomic_DNA"/>
</dbReference>
<protein>
    <submittedName>
        <fullName evidence="2">Plasmid stabilization system protein, RelE/ParE family</fullName>
    </submittedName>
</protein>
<dbReference type="AlphaFoldDB" id="A0A828Z5V0"/>